<dbReference type="CDD" id="cd01045">
    <property type="entry name" value="Ferritin_like_AB"/>
    <property type="match status" value="1"/>
</dbReference>
<dbReference type="InterPro" id="IPR003251">
    <property type="entry name" value="Rr_diiron-bd_dom"/>
</dbReference>
<dbReference type="SUPFAM" id="SSF47240">
    <property type="entry name" value="Ferritin-like"/>
    <property type="match status" value="1"/>
</dbReference>
<name>A0A850T7G2_9BACT</name>
<organism evidence="2 3">
    <name type="scientific">Desulfobacter latus</name>
    <dbReference type="NCBI Taxonomy" id="2292"/>
    <lineage>
        <taxon>Bacteria</taxon>
        <taxon>Pseudomonadati</taxon>
        <taxon>Thermodesulfobacteriota</taxon>
        <taxon>Desulfobacteria</taxon>
        <taxon>Desulfobacterales</taxon>
        <taxon>Desulfobacteraceae</taxon>
        <taxon>Desulfobacter</taxon>
    </lineage>
</organism>
<dbReference type="SUPFAM" id="SSF52821">
    <property type="entry name" value="Rhodanese/Cell cycle control phosphatase"/>
    <property type="match status" value="1"/>
</dbReference>
<dbReference type="GO" id="GO:0046872">
    <property type="term" value="F:metal ion binding"/>
    <property type="evidence" value="ECO:0007669"/>
    <property type="project" value="InterPro"/>
</dbReference>
<dbReference type="Proteomes" id="UP000553343">
    <property type="component" value="Unassembled WGS sequence"/>
</dbReference>
<dbReference type="Pfam" id="PF00581">
    <property type="entry name" value="Rhodanese"/>
    <property type="match status" value="1"/>
</dbReference>
<dbReference type="Pfam" id="PF02915">
    <property type="entry name" value="Rubrerythrin"/>
    <property type="match status" value="1"/>
</dbReference>
<dbReference type="Gene3D" id="3.40.250.10">
    <property type="entry name" value="Rhodanese-like domain"/>
    <property type="match status" value="1"/>
</dbReference>
<protein>
    <submittedName>
        <fullName evidence="2">Ferritin-like domain-containing protein</fullName>
    </submittedName>
</protein>
<dbReference type="PROSITE" id="PS50206">
    <property type="entry name" value="RHODANESE_3"/>
    <property type="match status" value="1"/>
</dbReference>
<proteinExistence type="predicted"/>
<evidence type="ECO:0000313" key="3">
    <source>
        <dbReference type="Proteomes" id="UP000553343"/>
    </source>
</evidence>
<dbReference type="InterPro" id="IPR012347">
    <property type="entry name" value="Ferritin-like"/>
</dbReference>
<dbReference type="AlphaFoldDB" id="A0A850T7G2"/>
<dbReference type="GO" id="GO:0004792">
    <property type="term" value="F:thiosulfate-cyanide sulfurtransferase activity"/>
    <property type="evidence" value="ECO:0007669"/>
    <property type="project" value="InterPro"/>
</dbReference>
<sequence>MKWMQYFTPAKSISPKEAREYVTKHPDEDFTLLDVRQDSEYQEAHLPGAVLIPLPQLSDRLTEIDAEKPVLVYCAIGGRSRVAAQMLSGKGFKKVYNMSGGIKAWQGNKAVGPQDLGLHIFSDVENPCDVLKIAYSLEQGLREFYLGMQKESKRKEVKSLFATLAEIEIKHQDEVIAAYKEYCTESVDRQTFELEVEAHAMEGGLSTEEYLELFDPDLSSEKDVISLAMSIEAQAHDLYLRLGAQLENIQAKDAVNKIANDEKQHLESLGRLMDTL</sequence>
<feature type="domain" description="Rhodanese" evidence="1">
    <location>
        <begin position="26"/>
        <end position="110"/>
    </location>
</feature>
<keyword evidence="3" id="KW-1185">Reference proteome</keyword>
<dbReference type="GO" id="GO:0016491">
    <property type="term" value="F:oxidoreductase activity"/>
    <property type="evidence" value="ECO:0007669"/>
    <property type="project" value="InterPro"/>
</dbReference>
<dbReference type="SMART" id="SM00450">
    <property type="entry name" value="RHOD"/>
    <property type="match status" value="1"/>
</dbReference>
<dbReference type="Gene3D" id="1.20.1260.10">
    <property type="match status" value="1"/>
</dbReference>
<dbReference type="InterPro" id="IPR009078">
    <property type="entry name" value="Ferritin-like_SF"/>
</dbReference>
<accession>A0A850T7G2</accession>
<dbReference type="PANTHER" id="PTHR43031:SF1">
    <property type="entry name" value="PYRIDINE NUCLEOTIDE-DISULPHIDE OXIDOREDUCTASE"/>
    <property type="match status" value="1"/>
</dbReference>
<gene>
    <name evidence="2" type="ORF">HXW94_10245</name>
</gene>
<dbReference type="PROSITE" id="PS00380">
    <property type="entry name" value="RHODANESE_1"/>
    <property type="match status" value="1"/>
</dbReference>
<dbReference type="InterPro" id="IPR001307">
    <property type="entry name" value="Thiosulphate_STrfase_CS"/>
</dbReference>
<dbReference type="EMBL" id="JACADJ010000032">
    <property type="protein sequence ID" value="NWH05362.1"/>
    <property type="molecule type" value="Genomic_DNA"/>
</dbReference>
<dbReference type="InterPro" id="IPR036873">
    <property type="entry name" value="Rhodanese-like_dom_sf"/>
</dbReference>
<evidence type="ECO:0000259" key="1">
    <source>
        <dbReference type="PROSITE" id="PS50206"/>
    </source>
</evidence>
<dbReference type="InterPro" id="IPR050229">
    <property type="entry name" value="GlpE_sulfurtransferase"/>
</dbReference>
<dbReference type="RefSeq" id="WP_178366818.1">
    <property type="nucleotide sequence ID" value="NZ_JACADJ010000032.1"/>
</dbReference>
<dbReference type="InterPro" id="IPR001763">
    <property type="entry name" value="Rhodanese-like_dom"/>
</dbReference>
<dbReference type="PANTHER" id="PTHR43031">
    <property type="entry name" value="FAD-DEPENDENT OXIDOREDUCTASE"/>
    <property type="match status" value="1"/>
</dbReference>
<evidence type="ECO:0000313" key="2">
    <source>
        <dbReference type="EMBL" id="NWH05362.1"/>
    </source>
</evidence>
<reference evidence="2 3" key="1">
    <citation type="submission" date="2020-06" db="EMBL/GenBank/DDBJ databases">
        <title>High-quality draft genome of sulfate reducer Desulfobacter latus type strain AcrS2 isolated from marine sediment.</title>
        <authorList>
            <person name="Hoppe M."/>
            <person name="Larsen C.K."/>
            <person name="Marshall I.P.G."/>
            <person name="Schramm A."/>
            <person name="Marietou A.G."/>
        </authorList>
    </citation>
    <scope>NUCLEOTIDE SEQUENCE [LARGE SCALE GENOMIC DNA]</scope>
    <source>
        <strain evidence="2 3">AcRS2</strain>
    </source>
</reference>
<dbReference type="CDD" id="cd00158">
    <property type="entry name" value="RHOD"/>
    <property type="match status" value="1"/>
</dbReference>
<comment type="caution">
    <text evidence="2">The sequence shown here is derived from an EMBL/GenBank/DDBJ whole genome shotgun (WGS) entry which is preliminary data.</text>
</comment>